<evidence type="ECO:0008006" key="4">
    <source>
        <dbReference type="Google" id="ProtNLM"/>
    </source>
</evidence>
<proteinExistence type="predicted"/>
<dbReference type="SUPFAM" id="SSF50800">
    <property type="entry name" value="PK beta-barrel domain-like"/>
    <property type="match status" value="1"/>
</dbReference>
<dbReference type="Proteomes" id="UP001501570">
    <property type="component" value="Unassembled WGS sequence"/>
</dbReference>
<evidence type="ECO:0000313" key="2">
    <source>
        <dbReference type="EMBL" id="GAA5196080.1"/>
    </source>
</evidence>
<evidence type="ECO:0000256" key="1">
    <source>
        <dbReference type="SAM" id="MobiDB-lite"/>
    </source>
</evidence>
<protein>
    <recommendedName>
        <fullName evidence="4">MOSC domain-containing protein</fullName>
    </recommendedName>
</protein>
<gene>
    <name evidence="2" type="ORF">GCM10023322_64180</name>
</gene>
<evidence type="ECO:0000313" key="3">
    <source>
        <dbReference type="Proteomes" id="UP001501570"/>
    </source>
</evidence>
<accession>A0ABP9SJC3</accession>
<organism evidence="2 3">
    <name type="scientific">Rugosimonospora acidiphila</name>
    <dbReference type="NCBI Taxonomy" id="556531"/>
    <lineage>
        <taxon>Bacteria</taxon>
        <taxon>Bacillati</taxon>
        <taxon>Actinomycetota</taxon>
        <taxon>Actinomycetes</taxon>
        <taxon>Micromonosporales</taxon>
        <taxon>Micromonosporaceae</taxon>
        <taxon>Rugosimonospora</taxon>
    </lineage>
</organism>
<dbReference type="Gene3D" id="2.40.33.20">
    <property type="entry name" value="PK beta-barrel domain-like"/>
    <property type="match status" value="1"/>
</dbReference>
<feature type="region of interest" description="Disordered" evidence="1">
    <location>
        <begin position="1"/>
        <end position="37"/>
    </location>
</feature>
<name>A0ABP9SJC3_9ACTN</name>
<reference evidence="3" key="1">
    <citation type="journal article" date="2019" name="Int. J. Syst. Evol. Microbiol.">
        <title>The Global Catalogue of Microorganisms (GCM) 10K type strain sequencing project: providing services to taxonomists for standard genome sequencing and annotation.</title>
        <authorList>
            <consortium name="The Broad Institute Genomics Platform"/>
            <consortium name="The Broad Institute Genome Sequencing Center for Infectious Disease"/>
            <person name="Wu L."/>
            <person name="Ma J."/>
        </authorList>
    </citation>
    <scope>NUCLEOTIDE SEQUENCE [LARGE SCALE GENOMIC DNA]</scope>
    <source>
        <strain evidence="3">JCM 18304</strain>
    </source>
</reference>
<dbReference type="EMBL" id="BAABJQ010000025">
    <property type="protein sequence ID" value="GAA5196080.1"/>
    <property type="molecule type" value="Genomic_DNA"/>
</dbReference>
<keyword evidence="3" id="KW-1185">Reference proteome</keyword>
<comment type="caution">
    <text evidence="2">The sequence shown here is derived from an EMBL/GenBank/DDBJ whole genome shotgun (WGS) entry which is preliminary data.</text>
</comment>
<dbReference type="InterPro" id="IPR011037">
    <property type="entry name" value="Pyrv_Knase-like_insert_dom_sf"/>
</dbReference>
<sequence length="91" mass="9545">MTGRPHPGRVPGVATRVESRAGGGAGPDAHPSEKKVRHRGLMAAVLGRDEHGEVIRKAGVMSVVLAGGTVRPGDPIRVELPPEPHERLRPG</sequence>